<evidence type="ECO:0000313" key="1">
    <source>
        <dbReference type="EMBL" id="KAK6977886.1"/>
    </source>
</evidence>
<dbReference type="EMBL" id="JAWWNJ010000164">
    <property type="protein sequence ID" value="KAK6977886.1"/>
    <property type="molecule type" value="Genomic_DNA"/>
</dbReference>
<protein>
    <recommendedName>
        <fullName evidence="3">F-box domain-containing protein</fullName>
    </recommendedName>
</protein>
<dbReference type="Proteomes" id="UP001362999">
    <property type="component" value="Unassembled WGS sequence"/>
</dbReference>
<name>A0AAV9ZCM7_9AGAR</name>
<organism evidence="1 2">
    <name type="scientific">Favolaschia claudopus</name>
    <dbReference type="NCBI Taxonomy" id="2862362"/>
    <lineage>
        <taxon>Eukaryota</taxon>
        <taxon>Fungi</taxon>
        <taxon>Dikarya</taxon>
        <taxon>Basidiomycota</taxon>
        <taxon>Agaricomycotina</taxon>
        <taxon>Agaricomycetes</taxon>
        <taxon>Agaricomycetidae</taxon>
        <taxon>Agaricales</taxon>
        <taxon>Marasmiineae</taxon>
        <taxon>Mycenaceae</taxon>
        <taxon>Favolaschia</taxon>
    </lineage>
</organism>
<sequence>MSDLDPNTSLSVSIVNPMHPCWLPIEIWGFILLLACGPFEIRQRSLSTRYASLRLVYQLICKHWFELIRAEAEFWDGLFVNEDTEEAEILLTAHRAKTRAIHLVVDGEPSSRVSLPFRFILKTLLPALEATSNQYGRMTFRTDCASTCADIMHWLQRTPSASVKRVDFEFGPSIPRTLGPLPNFLDASSLTTMDMMGAIIVLPSQSLRSITHLRLRAFNVFNLTRWRMLRDMLRQCVALTHLVLEMVHVTNLAIFSDPRETVCLVPKLQHLEIGASRLATACLLKALRVPSLKIFVIHCSGSVEPDFLEGGPDDIGVHIDNETLASVEVLEIHVPEPDHRSLKQLIGLFPRLEVLDLRGAGQYTVASVQEMGLLLSQPLCSNLSRILFGEPISLKMAREILLRRPDRYMLPGCVLSFEYEDREIFVDEHGSTRGRKVVRRGSYRQRGESVEDIAFLLRPLAELRF</sequence>
<evidence type="ECO:0008006" key="3">
    <source>
        <dbReference type="Google" id="ProtNLM"/>
    </source>
</evidence>
<evidence type="ECO:0000313" key="2">
    <source>
        <dbReference type="Proteomes" id="UP001362999"/>
    </source>
</evidence>
<gene>
    <name evidence="1" type="ORF">R3P38DRAFT_3236555</name>
</gene>
<dbReference type="AlphaFoldDB" id="A0AAV9ZCM7"/>
<reference evidence="1 2" key="1">
    <citation type="journal article" date="2024" name="J Genomics">
        <title>Draft genome sequencing and assembly of Favolaschia claudopus CIRM-BRFM 2984 isolated from oak limbs.</title>
        <authorList>
            <person name="Navarro D."/>
            <person name="Drula E."/>
            <person name="Chaduli D."/>
            <person name="Cazenave R."/>
            <person name="Ahrendt S."/>
            <person name="Wang J."/>
            <person name="Lipzen A."/>
            <person name="Daum C."/>
            <person name="Barry K."/>
            <person name="Grigoriev I.V."/>
            <person name="Favel A."/>
            <person name="Rosso M.N."/>
            <person name="Martin F."/>
        </authorList>
    </citation>
    <scope>NUCLEOTIDE SEQUENCE [LARGE SCALE GENOMIC DNA]</scope>
    <source>
        <strain evidence="1 2">CIRM-BRFM 2984</strain>
    </source>
</reference>
<dbReference type="InterPro" id="IPR032675">
    <property type="entry name" value="LRR_dom_sf"/>
</dbReference>
<proteinExistence type="predicted"/>
<keyword evidence="2" id="KW-1185">Reference proteome</keyword>
<comment type="caution">
    <text evidence="1">The sequence shown here is derived from an EMBL/GenBank/DDBJ whole genome shotgun (WGS) entry which is preliminary data.</text>
</comment>
<dbReference type="SUPFAM" id="SSF52047">
    <property type="entry name" value="RNI-like"/>
    <property type="match status" value="1"/>
</dbReference>
<dbReference type="Gene3D" id="3.80.10.10">
    <property type="entry name" value="Ribonuclease Inhibitor"/>
    <property type="match status" value="1"/>
</dbReference>
<accession>A0AAV9ZCM7</accession>